<comment type="caution">
    <text evidence="1">The sequence shown here is derived from an EMBL/GenBank/DDBJ whole genome shotgun (WGS) entry which is preliminary data.</text>
</comment>
<dbReference type="AlphaFoldDB" id="A0AAN7Q9H3"/>
<dbReference type="Proteomes" id="UP001345219">
    <property type="component" value="Chromosome 23"/>
</dbReference>
<dbReference type="PANTHER" id="PTHR47209:SF1">
    <property type="entry name" value="OS06G0639500 PROTEIN"/>
    <property type="match status" value="1"/>
</dbReference>
<dbReference type="EMBL" id="JAXIOK010000009">
    <property type="protein sequence ID" value="KAK4761898.1"/>
    <property type="molecule type" value="Genomic_DNA"/>
</dbReference>
<accession>A0AAN7Q9H3</accession>
<dbReference type="PANTHER" id="PTHR47209">
    <property type="entry name" value="OS06G0639500 PROTEIN"/>
    <property type="match status" value="1"/>
</dbReference>
<keyword evidence="2" id="KW-1185">Reference proteome</keyword>
<proteinExistence type="predicted"/>
<gene>
    <name evidence="1" type="ORF">SAY87_029782</name>
</gene>
<name>A0AAN7Q9H3_9MYRT</name>
<dbReference type="Gene3D" id="3.30.200.20">
    <property type="entry name" value="Phosphorylase Kinase, domain 1"/>
    <property type="match status" value="1"/>
</dbReference>
<dbReference type="InterPro" id="IPR053293">
    <property type="entry name" value="OCM_Kinase"/>
</dbReference>
<evidence type="ECO:0000313" key="1">
    <source>
        <dbReference type="EMBL" id="KAK4761898.1"/>
    </source>
</evidence>
<evidence type="ECO:0000313" key="2">
    <source>
        <dbReference type="Proteomes" id="UP001345219"/>
    </source>
</evidence>
<sequence length="360" mass="41125">MAEKAATPESFAAFEYELFEGDPHNLRTAVATSNQSIPWIDPATLKLKYRIGRGSFGDVYLATCHQWENDYQRFHKVIVNMLHSVKDDHVRTVLDRFDDVFSKCQGAENVGLLYGVSVIRRRLERVTHGLATGDWVRLKDEAMDKNRVKNHSPVGILHSIDRDGRVSVGLVGTVTLWRGSSSGLQMAEAYCSGQFVRPMPGLLSLRYKWPCKRDGDWATGRIMRVHPSQWVPPYKDFWTAYFRGCPGMIKNTETSRTSTGLRPRGKEAVADTQIQQKPVMAAPPVNSPWQLLGSKRISLIFRFIHFYGFLPLMILLMRLHEVAHFPAKELILVIPLRFDSIRFKDLSNPNFVERKSSYMI</sequence>
<organism evidence="1 2">
    <name type="scientific">Trapa incisa</name>
    <dbReference type="NCBI Taxonomy" id="236973"/>
    <lineage>
        <taxon>Eukaryota</taxon>
        <taxon>Viridiplantae</taxon>
        <taxon>Streptophyta</taxon>
        <taxon>Embryophyta</taxon>
        <taxon>Tracheophyta</taxon>
        <taxon>Spermatophyta</taxon>
        <taxon>Magnoliopsida</taxon>
        <taxon>eudicotyledons</taxon>
        <taxon>Gunneridae</taxon>
        <taxon>Pentapetalae</taxon>
        <taxon>rosids</taxon>
        <taxon>malvids</taxon>
        <taxon>Myrtales</taxon>
        <taxon>Lythraceae</taxon>
        <taxon>Trapa</taxon>
    </lineage>
</organism>
<evidence type="ECO:0008006" key="3">
    <source>
        <dbReference type="Google" id="ProtNLM"/>
    </source>
</evidence>
<reference evidence="1 2" key="1">
    <citation type="journal article" date="2023" name="Hortic Res">
        <title>Pangenome of water caltrop reveals structural variations and asymmetric subgenome divergence after allopolyploidization.</title>
        <authorList>
            <person name="Zhang X."/>
            <person name="Chen Y."/>
            <person name="Wang L."/>
            <person name="Yuan Y."/>
            <person name="Fang M."/>
            <person name="Shi L."/>
            <person name="Lu R."/>
            <person name="Comes H.P."/>
            <person name="Ma Y."/>
            <person name="Chen Y."/>
            <person name="Huang G."/>
            <person name="Zhou Y."/>
            <person name="Zheng Z."/>
            <person name="Qiu Y."/>
        </authorList>
    </citation>
    <scope>NUCLEOTIDE SEQUENCE [LARGE SCALE GENOMIC DNA]</scope>
    <source>
        <tissue evidence="1">Roots</tissue>
    </source>
</reference>
<protein>
    <recommendedName>
        <fullName evidence="3">Protein kinase domain-containing protein</fullName>
    </recommendedName>
</protein>